<keyword evidence="3 9" id="KW-0645">Protease</keyword>
<evidence type="ECO:0000256" key="6">
    <source>
        <dbReference type="ARBA" id="ARBA00022801"/>
    </source>
</evidence>
<keyword evidence="6 9" id="KW-0378">Hydrolase</keyword>
<dbReference type="NCBIfam" id="TIGR00077">
    <property type="entry name" value="lspA"/>
    <property type="match status" value="1"/>
</dbReference>
<name>A0A7W6K0S6_9HYPH</name>
<dbReference type="EMBL" id="JACIDU010000005">
    <property type="protein sequence ID" value="MBB4103080.1"/>
    <property type="molecule type" value="Genomic_DNA"/>
</dbReference>
<comment type="similarity">
    <text evidence="1 9 11">Belongs to the peptidase A8 family.</text>
</comment>
<comment type="function">
    <text evidence="9 10">This protein specifically catalyzes the removal of signal peptides from prolipoproteins.</text>
</comment>
<feature type="transmembrane region" description="Helical" evidence="9">
    <location>
        <begin position="117"/>
        <end position="138"/>
    </location>
</feature>
<keyword evidence="7 9" id="KW-1133">Transmembrane helix</keyword>
<evidence type="ECO:0000256" key="3">
    <source>
        <dbReference type="ARBA" id="ARBA00022670"/>
    </source>
</evidence>
<comment type="caution">
    <text evidence="12">The sequence shown here is derived from an EMBL/GenBank/DDBJ whole genome shotgun (WGS) entry which is preliminary data.</text>
</comment>
<feature type="transmembrane region" description="Helical" evidence="9">
    <location>
        <begin position="80"/>
        <end position="97"/>
    </location>
</feature>
<dbReference type="RefSeq" id="WP_237358825.1">
    <property type="nucleotide sequence ID" value="NZ_JACIDU010000005.1"/>
</dbReference>
<gene>
    <name evidence="9" type="primary">lspA</name>
    <name evidence="12" type="ORF">GGQ66_001635</name>
</gene>
<evidence type="ECO:0000313" key="12">
    <source>
        <dbReference type="EMBL" id="MBB4103080.1"/>
    </source>
</evidence>
<comment type="subcellular location">
    <subcellularLocation>
        <location evidence="9">Cell membrane</location>
        <topology evidence="9">Multi-pass membrane protein</topology>
    </subcellularLocation>
</comment>
<proteinExistence type="inferred from homology"/>
<comment type="pathway">
    <text evidence="9">Protein modification; lipoprotein biosynthesis (signal peptide cleavage).</text>
</comment>
<evidence type="ECO:0000256" key="11">
    <source>
        <dbReference type="RuleBase" id="RU004181"/>
    </source>
</evidence>
<keyword evidence="2 9" id="KW-1003">Cell membrane</keyword>
<dbReference type="GO" id="GO:0006508">
    <property type="term" value="P:proteolysis"/>
    <property type="evidence" value="ECO:0007669"/>
    <property type="project" value="UniProtKB-KW"/>
</dbReference>
<dbReference type="HAMAP" id="MF_00161">
    <property type="entry name" value="LspA"/>
    <property type="match status" value="1"/>
</dbReference>
<evidence type="ECO:0000256" key="5">
    <source>
        <dbReference type="ARBA" id="ARBA00022750"/>
    </source>
</evidence>
<evidence type="ECO:0000256" key="7">
    <source>
        <dbReference type="ARBA" id="ARBA00022989"/>
    </source>
</evidence>
<keyword evidence="5 9" id="KW-0064">Aspartyl protease</keyword>
<dbReference type="GO" id="GO:0004190">
    <property type="term" value="F:aspartic-type endopeptidase activity"/>
    <property type="evidence" value="ECO:0007669"/>
    <property type="project" value="UniProtKB-UniRule"/>
</dbReference>
<dbReference type="PANTHER" id="PTHR33695">
    <property type="entry name" value="LIPOPROTEIN SIGNAL PEPTIDASE"/>
    <property type="match status" value="1"/>
</dbReference>
<feature type="transmembrane region" description="Helical" evidence="9">
    <location>
        <begin position="55"/>
        <end position="73"/>
    </location>
</feature>
<evidence type="ECO:0000256" key="1">
    <source>
        <dbReference type="ARBA" id="ARBA00006139"/>
    </source>
</evidence>
<organism evidence="12 13">
    <name type="scientific">Allorhizobium borbori</name>
    <dbReference type="NCBI Taxonomy" id="485907"/>
    <lineage>
        <taxon>Bacteria</taxon>
        <taxon>Pseudomonadati</taxon>
        <taxon>Pseudomonadota</taxon>
        <taxon>Alphaproteobacteria</taxon>
        <taxon>Hyphomicrobiales</taxon>
        <taxon>Rhizobiaceae</taxon>
        <taxon>Rhizobium/Agrobacterium group</taxon>
        <taxon>Allorhizobium</taxon>
    </lineage>
</organism>
<dbReference type="PANTHER" id="PTHR33695:SF1">
    <property type="entry name" value="LIPOPROTEIN SIGNAL PEPTIDASE"/>
    <property type="match status" value="1"/>
</dbReference>
<reference evidence="12 13" key="1">
    <citation type="submission" date="2020-08" db="EMBL/GenBank/DDBJ databases">
        <title>Genomic Encyclopedia of Type Strains, Phase IV (KMG-IV): sequencing the most valuable type-strain genomes for metagenomic binning, comparative biology and taxonomic classification.</title>
        <authorList>
            <person name="Goeker M."/>
        </authorList>
    </citation>
    <scope>NUCLEOTIDE SEQUENCE [LARGE SCALE GENOMIC DNA]</scope>
    <source>
        <strain evidence="12 13">DSM 26385</strain>
    </source>
</reference>
<evidence type="ECO:0000256" key="4">
    <source>
        <dbReference type="ARBA" id="ARBA00022692"/>
    </source>
</evidence>
<feature type="active site" evidence="9">
    <location>
        <position position="125"/>
    </location>
</feature>
<dbReference type="Pfam" id="PF01252">
    <property type="entry name" value="Peptidase_A8"/>
    <property type="match status" value="1"/>
</dbReference>
<dbReference type="GO" id="GO:0005886">
    <property type="term" value="C:plasma membrane"/>
    <property type="evidence" value="ECO:0007669"/>
    <property type="project" value="UniProtKB-SubCell"/>
</dbReference>
<keyword evidence="13" id="KW-1185">Reference proteome</keyword>
<evidence type="ECO:0000256" key="9">
    <source>
        <dbReference type="HAMAP-Rule" id="MF_00161"/>
    </source>
</evidence>
<dbReference type="AlphaFoldDB" id="A0A7W6K0S6"/>
<protein>
    <recommendedName>
        <fullName evidence="9">Lipoprotein signal peptidase</fullName>
        <ecNumber evidence="9">3.4.23.36</ecNumber>
    </recommendedName>
    <alternativeName>
        <fullName evidence="9">Prolipoprotein signal peptidase</fullName>
    </alternativeName>
    <alternativeName>
        <fullName evidence="9">Signal peptidase II</fullName>
        <shortName evidence="9">SPase II</shortName>
    </alternativeName>
</protein>
<feature type="active site" evidence="9">
    <location>
        <position position="107"/>
    </location>
</feature>
<keyword evidence="8 9" id="KW-0472">Membrane</keyword>
<dbReference type="PROSITE" id="PS00855">
    <property type="entry name" value="SPASE_II"/>
    <property type="match status" value="1"/>
</dbReference>
<dbReference type="UniPathway" id="UPA00665"/>
<evidence type="ECO:0000256" key="8">
    <source>
        <dbReference type="ARBA" id="ARBA00023136"/>
    </source>
</evidence>
<comment type="catalytic activity">
    <reaction evidence="9 10">
        <text>Release of signal peptides from bacterial membrane prolipoproteins. Hydrolyzes -Xaa-Yaa-Zaa-|-(S,diacylglyceryl)Cys-, in which Xaa is hydrophobic (preferably Leu), and Yaa (Ala or Ser) and Zaa (Gly or Ala) have small, neutral side chains.</text>
        <dbReference type="EC" id="3.4.23.36"/>
    </reaction>
</comment>
<evidence type="ECO:0000256" key="10">
    <source>
        <dbReference type="RuleBase" id="RU000594"/>
    </source>
</evidence>
<dbReference type="EC" id="3.4.23.36" evidence="9"/>
<sequence length="152" mass="16610">MAVLLAALVVDQATKWIIINWVMVPPRVIPITGFFNLVLGWNTGVSFGMFSTSSVWALVFLSAVIMVALFMWLTRAQSTLQAAAIGLILGGATGNVIDRLIIGGVTDFLDFYVGDWHWPSFNTADIFIVCGAALLLLVDFRSSAKPVRHQRP</sequence>
<dbReference type="Proteomes" id="UP000584824">
    <property type="component" value="Unassembled WGS sequence"/>
</dbReference>
<comment type="caution">
    <text evidence="9">Lacks conserved residue(s) required for the propagation of feature annotation.</text>
</comment>
<evidence type="ECO:0000256" key="2">
    <source>
        <dbReference type="ARBA" id="ARBA00022475"/>
    </source>
</evidence>
<dbReference type="PRINTS" id="PR00781">
    <property type="entry name" value="LIPOSIGPTASE"/>
</dbReference>
<keyword evidence="4 9" id="KW-0812">Transmembrane</keyword>
<accession>A0A7W6K0S6</accession>
<dbReference type="InterPro" id="IPR001872">
    <property type="entry name" value="Peptidase_A8"/>
</dbReference>
<evidence type="ECO:0000313" key="13">
    <source>
        <dbReference type="Proteomes" id="UP000584824"/>
    </source>
</evidence>